<feature type="compositionally biased region" description="Low complexity" evidence="2">
    <location>
        <begin position="39"/>
        <end position="55"/>
    </location>
</feature>
<evidence type="ECO:0000256" key="1">
    <source>
        <dbReference type="SAM" id="Coils"/>
    </source>
</evidence>
<organism evidence="3 4">
    <name type="scientific">Allomyces macrogynus (strain ATCC 38327)</name>
    <name type="common">Allomyces javanicus var. macrogynus</name>
    <dbReference type="NCBI Taxonomy" id="578462"/>
    <lineage>
        <taxon>Eukaryota</taxon>
        <taxon>Fungi</taxon>
        <taxon>Fungi incertae sedis</taxon>
        <taxon>Blastocladiomycota</taxon>
        <taxon>Blastocladiomycetes</taxon>
        <taxon>Blastocladiales</taxon>
        <taxon>Blastocladiaceae</taxon>
        <taxon>Allomyces</taxon>
    </lineage>
</organism>
<dbReference type="VEuPathDB" id="FungiDB:AMAG_20472"/>
<dbReference type="Proteomes" id="UP000054350">
    <property type="component" value="Unassembled WGS sequence"/>
</dbReference>
<keyword evidence="1" id="KW-0175">Coiled coil</keyword>
<sequence length="141" mass="15898">MLRRSNSESQLLVAAGRLRTPTANLDAKGHIKLRRAGQKKPVSPKKVSVRSPPGSAGKTPQHGWMSALAEKKLEIETLQTEKAELRKQTDQLKVIILKLQNDKAEMKKELTTQAEHVAKLLHSDNVPSAEIERREELRYMM</sequence>
<dbReference type="AlphaFoldDB" id="A0A0L0TAX5"/>
<protein>
    <submittedName>
        <fullName evidence="3">Uncharacterized protein</fullName>
    </submittedName>
</protein>
<dbReference type="EMBL" id="GG745375">
    <property type="protein sequence ID" value="KNE71865.1"/>
    <property type="molecule type" value="Genomic_DNA"/>
</dbReference>
<reference evidence="4" key="2">
    <citation type="submission" date="2009-11" db="EMBL/GenBank/DDBJ databases">
        <title>The Genome Sequence of Allomyces macrogynus strain ATCC 38327.</title>
        <authorList>
            <consortium name="The Broad Institute Genome Sequencing Platform"/>
            <person name="Russ C."/>
            <person name="Cuomo C."/>
            <person name="Shea T."/>
            <person name="Young S.K."/>
            <person name="Zeng Q."/>
            <person name="Koehrsen M."/>
            <person name="Haas B."/>
            <person name="Borodovsky M."/>
            <person name="Guigo R."/>
            <person name="Alvarado L."/>
            <person name="Berlin A."/>
            <person name="Borenstein D."/>
            <person name="Chen Z."/>
            <person name="Engels R."/>
            <person name="Freedman E."/>
            <person name="Gellesch M."/>
            <person name="Goldberg J."/>
            <person name="Griggs A."/>
            <person name="Gujja S."/>
            <person name="Heiman D."/>
            <person name="Hepburn T."/>
            <person name="Howarth C."/>
            <person name="Jen D."/>
            <person name="Larson L."/>
            <person name="Lewis B."/>
            <person name="Mehta T."/>
            <person name="Park D."/>
            <person name="Pearson M."/>
            <person name="Roberts A."/>
            <person name="Saif S."/>
            <person name="Shenoy N."/>
            <person name="Sisk P."/>
            <person name="Stolte C."/>
            <person name="Sykes S."/>
            <person name="Walk T."/>
            <person name="White J."/>
            <person name="Yandava C."/>
            <person name="Burger G."/>
            <person name="Gray M.W."/>
            <person name="Holland P.W.H."/>
            <person name="King N."/>
            <person name="Lang F.B.F."/>
            <person name="Roger A.J."/>
            <person name="Ruiz-Trillo I."/>
            <person name="Lander E."/>
            <person name="Nusbaum C."/>
        </authorList>
    </citation>
    <scope>NUCLEOTIDE SEQUENCE [LARGE SCALE GENOMIC DNA]</scope>
    <source>
        <strain evidence="4">ATCC 38327</strain>
    </source>
</reference>
<feature type="region of interest" description="Disordered" evidence="2">
    <location>
        <begin position="23"/>
        <end position="63"/>
    </location>
</feature>
<keyword evidence="4" id="KW-1185">Reference proteome</keyword>
<feature type="coiled-coil region" evidence="1">
    <location>
        <begin position="68"/>
        <end position="109"/>
    </location>
</feature>
<name>A0A0L0TAX5_ALLM3</name>
<reference evidence="3 4" key="1">
    <citation type="submission" date="2009-11" db="EMBL/GenBank/DDBJ databases">
        <title>Annotation of Allomyces macrogynus ATCC 38327.</title>
        <authorList>
            <consortium name="The Broad Institute Genome Sequencing Platform"/>
            <person name="Russ C."/>
            <person name="Cuomo C."/>
            <person name="Burger G."/>
            <person name="Gray M.W."/>
            <person name="Holland P.W.H."/>
            <person name="King N."/>
            <person name="Lang F.B.F."/>
            <person name="Roger A.J."/>
            <person name="Ruiz-Trillo I."/>
            <person name="Young S.K."/>
            <person name="Zeng Q."/>
            <person name="Gargeya S."/>
            <person name="Fitzgerald M."/>
            <person name="Haas B."/>
            <person name="Abouelleil A."/>
            <person name="Alvarado L."/>
            <person name="Arachchi H.M."/>
            <person name="Berlin A."/>
            <person name="Chapman S.B."/>
            <person name="Gearin G."/>
            <person name="Goldberg J."/>
            <person name="Griggs A."/>
            <person name="Gujja S."/>
            <person name="Hansen M."/>
            <person name="Heiman D."/>
            <person name="Howarth C."/>
            <person name="Larimer J."/>
            <person name="Lui A."/>
            <person name="MacDonald P.J.P."/>
            <person name="McCowen C."/>
            <person name="Montmayeur A."/>
            <person name="Murphy C."/>
            <person name="Neiman D."/>
            <person name="Pearson M."/>
            <person name="Priest M."/>
            <person name="Roberts A."/>
            <person name="Saif S."/>
            <person name="Shea T."/>
            <person name="Sisk P."/>
            <person name="Stolte C."/>
            <person name="Sykes S."/>
            <person name="Wortman J."/>
            <person name="Nusbaum C."/>
            <person name="Birren B."/>
        </authorList>
    </citation>
    <scope>NUCLEOTIDE SEQUENCE [LARGE SCALE GENOMIC DNA]</scope>
    <source>
        <strain evidence="3 4">ATCC 38327</strain>
    </source>
</reference>
<accession>A0A0L0TAX5</accession>
<evidence type="ECO:0000256" key="2">
    <source>
        <dbReference type="SAM" id="MobiDB-lite"/>
    </source>
</evidence>
<proteinExistence type="predicted"/>
<evidence type="ECO:0000313" key="3">
    <source>
        <dbReference type="EMBL" id="KNE71865.1"/>
    </source>
</evidence>
<gene>
    <name evidence="3" type="ORF">AMAG_20472</name>
</gene>
<evidence type="ECO:0000313" key="4">
    <source>
        <dbReference type="Proteomes" id="UP000054350"/>
    </source>
</evidence>